<dbReference type="Pfam" id="PF00903">
    <property type="entry name" value="Glyoxalase"/>
    <property type="match status" value="1"/>
</dbReference>
<dbReference type="PANTHER" id="PTHR39175">
    <property type="entry name" value="FAMILY PROTEIN, PUTATIVE (AFU_ORTHOLOGUE AFUA_3G15060)-RELATED"/>
    <property type="match status" value="1"/>
</dbReference>
<dbReference type="AlphaFoldDB" id="A0A2K3UYE4"/>
<evidence type="ECO:0000313" key="2">
    <source>
        <dbReference type="EMBL" id="PNY81562.1"/>
    </source>
</evidence>
<accession>A0A2K3UYE4</accession>
<proteinExistence type="predicted"/>
<name>A0A2K3UYE4_9DEIO</name>
<dbReference type="Gene3D" id="3.10.180.10">
    <property type="entry name" value="2,3-Dihydroxybiphenyl 1,2-Dioxygenase, domain 1"/>
    <property type="match status" value="1"/>
</dbReference>
<dbReference type="SUPFAM" id="SSF54593">
    <property type="entry name" value="Glyoxalase/Bleomycin resistance protein/Dihydroxybiphenyl dioxygenase"/>
    <property type="match status" value="1"/>
</dbReference>
<dbReference type="PROSITE" id="PS51819">
    <property type="entry name" value="VOC"/>
    <property type="match status" value="1"/>
</dbReference>
<dbReference type="InterPro" id="IPR037523">
    <property type="entry name" value="VOC_core"/>
</dbReference>
<reference evidence="2 3" key="1">
    <citation type="submission" date="2018-01" db="EMBL/GenBank/DDBJ databases">
        <title>Deinococcus koreensis sp. nov., a radiation-resistant bacterium isolated from river water.</title>
        <authorList>
            <person name="Choi A."/>
        </authorList>
    </citation>
    <scope>NUCLEOTIDE SEQUENCE [LARGE SCALE GENOMIC DNA]</scope>
    <source>
        <strain evidence="2 3">SJW1-2</strain>
    </source>
</reference>
<dbReference type="Proteomes" id="UP000236379">
    <property type="component" value="Unassembled WGS sequence"/>
</dbReference>
<evidence type="ECO:0000259" key="1">
    <source>
        <dbReference type="PROSITE" id="PS51819"/>
    </source>
</evidence>
<protein>
    <submittedName>
        <fullName evidence="2">Glyoxalase</fullName>
    </submittedName>
</protein>
<gene>
    <name evidence="2" type="ORF">CVO96_09375</name>
</gene>
<dbReference type="InterPro" id="IPR004360">
    <property type="entry name" value="Glyas_Fos-R_dOase_dom"/>
</dbReference>
<comment type="caution">
    <text evidence="2">The sequence shown here is derived from an EMBL/GenBank/DDBJ whole genome shotgun (WGS) entry which is preliminary data.</text>
</comment>
<sequence>MALLIAGLDHVQIEAPAGCEEQARAFFGAVLGLPELEKPPALRARGGVWFALPDGRQLHIGVTPDFVPRTRGHPALRCADLAAFVAHCGAHGVPCRPDTEAGVPRVFLADPFGNRLEVVQHPASVSEAPGLRVRP</sequence>
<organism evidence="2 3">
    <name type="scientific">Deinococcus koreensis</name>
    <dbReference type="NCBI Taxonomy" id="2054903"/>
    <lineage>
        <taxon>Bacteria</taxon>
        <taxon>Thermotogati</taxon>
        <taxon>Deinococcota</taxon>
        <taxon>Deinococci</taxon>
        <taxon>Deinococcales</taxon>
        <taxon>Deinococcaceae</taxon>
        <taxon>Deinococcus</taxon>
    </lineage>
</organism>
<dbReference type="InterPro" id="IPR029068">
    <property type="entry name" value="Glyas_Bleomycin-R_OHBP_Dase"/>
</dbReference>
<dbReference type="OrthoDB" id="9813630at2"/>
<keyword evidence="3" id="KW-1185">Reference proteome</keyword>
<dbReference type="PANTHER" id="PTHR39175:SF1">
    <property type="entry name" value="FAMILY PROTEIN, PUTATIVE (AFU_ORTHOLOGUE AFUA_3G15060)-RELATED"/>
    <property type="match status" value="1"/>
</dbReference>
<dbReference type="EMBL" id="PPPD01000001">
    <property type="protein sequence ID" value="PNY81562.1"/>
    <property type="molecule type" value="Genomic_DNA"/>
</dbReference>
<dbReference type="RefSeq" id="WP_103312005.1">
    <property type="nucleotide sequence ID" value="NZ_PPPD01000001.1"/>
</dbReference>
<feature type="domain" description="VOC" evidence="1">
    <location>
        <begin position="7"/>
        <end position="121"/>
    </location>
</feature>
<evidence type="ECO:0000313" key="3">
    <source>
        <dbReference type="Proteomes" id="UP000236379"/>
    </source>
</evidence>